<dbReference type="InterPro" id="IPR006048">
    <property type="entry name" value="A-amylase/branching_C"/>
</dbReference>
<evidence type="ECO:0000259" key="2">
    <source>
        <dbReference type="Pfam" id="PF02806"/>
    </source>
</evidence>
<dbReference type="EMBL" id="JDVG02000336">
    <property type="protein sequence ID" value="KFB72784.1"/>
    <property type="molecule type" value="Genomic_DNA"/>
</dbReference>
<dbReference type="GO" id="GO:0003844">
    <property type="term" value="F:1,4-alpha-glucan branching enzyme activity"/>
    <property type="evidence" value="ECO:0007669"/>
    <property type="project" value="UniProtKB-EC"/>
</dbReference>
<evidence type="ECO:0000256" key="1">
    <source>
        <dbReference type="ARBA" id="ARBA00023277"/>
    </source>
</evidence>
<evidence type="ECO:0000313" key="3">
    <source>
        <dbReference type="EMBL" id="KFB72784.1"/>
    </source>
</evidence>
<dbReference type="SUPFAM" id="SSF51011">
    <property type="entry name" value="Glycosyl hydrolase domain"/>
    <property type="match status" value="1"/>
</dbReference>
<dbReference type="GO" id="GO:0005978">
    <property type="term" value="P:glycogen biosynthetic process"/>
    <property type="evidence" value="ECO:0007669"/>
    <property type="project" value="TreeGrafter"/>
</dbReference>
<dbReference type="Gene3D" id="2.60.40.1180">
    <property type="entry name" value="Golgi alpha-mannosidase II"/>
    <property type="match status" value="1"/>
</dbReference>
<protein>
    <submittedName>
        <fullName evidence="3">1,4-alpha-glucan branching enzyme GlgB</fullName>
        <ecNumber evidence="3">2.4.1.18</ecNumber>
    </submittedName>
</protein>
<keyword evidence="3" id="KW-0328">Glycosyltransferase</keyword>
<keyword evidence="1" id="KW-0119">Carbohydrate metabolism</keyword>
<accession>A0A080M6Q0</accession>
<evidence type="ECO:0000313" key="4">
    <source>
        <dbReference type="Proteomes" id="UP000020077"/>
    </source>
</evidence>
<dbReference type="Gene3D" id="3.20.20.80">
    <property type="entry name" value="Glycosidases"/>
    <property type="match status" value="1"/>
</dbReference>
<feature type="domain" description="Alpha-amylase/branching enzyme C-terminal all beta" evidence="2">
    <location>
        <begin position="99"/>
        <end position="197"/>
    </location>
</feature>
<dbReference type="InterPro" id="IPR017853">
    <property type="entry name" value="GH"/>
</dbReference>
<dbReference type="Proteomes" id="UP000020077">
    <property type="component" value="Unassembled WGS sequence"/>
</dbReference>
<dbReference type="Pfam" id="PF02806">
    <property type="entry name" value="Alpha-amylase_C"/>
    <property type="match status" value="1"/>
</dbReference>
<gene>
    <name evidence="3" type="primary">glgB_2</name>
    <name evidence="3" type="ORF">AW09_002015</name>
</gene>
<dbReference type="GO" id="GO:0005829">
    <property type="term" value="C:cytosol"/>
    <property type="evidence" value="ECO:0007669"/>
    <property type="project" value="TreeGrafter"/>
</dbReference>
<keyword evidence="3" id="KW-0808">Transferase</keyword>
<dbReference type="PANTHER" id="PTHR43651:SF3">
    <property type="entry name" value="1,4-ALPHA-GLUCAN-BRANCHING ENZYME"/>
    <property type="match status" value="1"/>
</dbReference>
<dbReference type="SUPFAM" id="SSF51445">
    <property type="entry name" value="(Trans)glycosidases"/>
    <property type="match status" value="1"/>
</dbReference>
<organism evidence="3 4">
    <name type="scientific">Candidatus Accumulibacter phosphatis</name>
    <dbReference type="NCBI Taxonomy" id="327160"/>
    <lineage>
        <taxon>Bacteria</taxon>
        <taxon>Pseudomonadati</taxon>
        <taxon>Pseudomonadota</taxon>
        <taxon>Betaproteobacteria</taxon>
        <taxon>Candidatus Accumulibacter</taxon>
    </lineage>
</organism>
<sequence>MVHGKGSLISKMAGDYWQKFANLRALYGYMWAHPGKKLLFMGGEIGQWNEWNHDRSLDWGLLDFPLHAGIRNLIRDLNGIYRNNPALHQVDFEPAGFEWMAADDAECSVVAFVRWSRDRSRAILYVGNFTPVVRHGYRIGVPMPGRYLERINTDSEYYGGSNVGNGFDPVYAEQVPAHGREWSVNLTLPPLAALYLEWIA</sequence>
<dbReference type="GO" id="GO:0043169">
    <property type="term" value="F:cation binding"/>
    <property type="evidence" value="ECO:0007669"/>
    <property type="project" value="InterPro"/>
</dbReference>
<name>A0A080M6Q0_9PROT</name>
<dbReference type="InterPro" id="IPR013780">
    <property type="entry name" value="Glyco_hydro_b"/>
</dbReference>
<dbReference type="FunFam" id="2.60.40.1180:FF:000002">
    <property type="entry name" value="1,4-alpha-glucan branching enzyme GlgB"/>
    <property type="match status" value="1"/>
</dbReference>
<dbReference type="PANTHER" id="PTHR43651">
    <property type="entry name" value="1,4-ALPHA-GLUCAN-BRANCHING ENZYME"/>
    <property type="match status" value="1"/>
</dbReference>
<dbReference type="EC" id="2.4.1.18" evidence="3"/>
<comment type="caution">
    <text evidence="3">The sequence shown here is derived from an EMBL/GenBank/DDBJ whole genome shotgun (WGS) entry which is preliminary data.</text>
</comment>
<dbReference type="AlphaFoldDB" id="A0A080M6Q0"/>
<proteinExistence type="predicted"/>
<reference evidence="3 4" key="1">
    <citation type="submission" date="2014-02" db="EMBL/GenBank/DDBJ databases">
        <title>Expanding our view of genomic diversity in Candidatus Accumulibacter clades.</title>
        <authorList>
            <person name="Skennerton C.T."/>
            <person name="Barr J.J."/>
            <person name="Slater F.R."/>
            <person name="Bond P.L."/>
            <person name="Tyson G.W."/>
        </authorList>
    </citation>
    <scope>NUCLEOTIDE SEQUENCE [LARGE SCALE GENOMIC DNA]</scope>
    <source>
        <strain evidence="4">BA-91</strain>
    </source>
</reference>